<proteinExistence type="predicted"/>
<evidence type="ECO:0000313" key="1">
    <source>
        <dbReference type="EMBL" id="KAK1865671.1"/>
    </source>
</evidence>
<keyword evidence="2" id="KW-1185">Reference proteome</keyword>
<dbReference type="EMBL" id="CM020619">
    <property type="protein sequence ID" value="KAK1865671.1"/>
    <property type="molecule type" value="Genomic_DNA"/>
</dbReference>
<dbReference type="Proteomes" id="UP000798662">
    <property type="component" value="Chromosome 2"/>
</dbReference>
<organism evidence="1 2">
    <name type="scientific">Pyropia yezoensis</name>
    <name type="common">Susabi-nori</name>
    <name type="synonym">Porphyra yezoensis</name>
    <dbReference type="NCBI Taxonomy" id="2788"/>
    <lineage>
        <taxon>Eukaryota</taxon>
        <taxon>Rhodophyta</taxon>
        <taxon>Bangiophyceae</taxon>
        <taxon>Bangiales</taxon>
        <taxon>Bangiaceae</taxon>
        <taxon>Pyropia</taxon>
    </lineage>
</organism>
<evidence type="ECO:0000313" key="2">
    <source>
        <dbReference type="Proteomes" id="UP000798662"/>
    </source>
</evidence>
<protein>
    <submittedName>
        <fullName evidence="1">Uncharacterized protein</fullName>
    </submittedName>
</protein>
<sequence length="337" mass="34446">MCSPPTLPTPASSPSLYAPLETLAFPRSLAAAAAMQSMLRSSTCRARGCRPSTTPSPPGKRRRLATLPPCPPPSACTLPPAPTSTRCTTCYLPATKCSCAGNPTPPTPLPCTPPSSTTRGRTSPKLLPSASTSLPPATELPTWPATRAGYSPASRLAALPPTLPPTLAAGAATIGAAAMAAASSSPTAAAGVAADGIIASADAAPPPRDAGRAAANRLTRRVITRGGPPQAPRCRLLYWGEEQHPLCCLPAAFLPPANPARPPRLLSRLRHHATLSTTSRPTPACLLWGFTAPLGLGASPFRGRRIVATSAPDQSGAGGGRSSLGRGTPRHPRWIPP</sequence>
<comment type="caution">
    <text evidence="1">The sequence shown here is derived from an EMBL/GenBank/DDBJ whole genome shotgun (WGS) entry which is preliminary data.</text>
</comment>
<reference evidence="1" key="1">
    <citation type="submission" date="2019-11" db="EMBL/GenBank/DDBJ databases">
        <title>Nori genome reveals adaptations in red seaweeds to the harsh intertidal environment.</title>
        <authorList>
            <person name="Wang D."/>
            <person name="Mao Y."/>
        </authorList>
    </citation>
    <scope>NUCLEOTIDE SEQUENCE</scope>
    <source>
        <tissue evidence="1">Gametophyte</tissue>
    </source>
</reference>
<accession>A0ACC3C7G4</accession>
<name>A0ACC3C7G4_PYRYE</name>
<gene>
    <name evidence="1" type="ORF">I4F81_008200</name>
</gene>